<dbReference type="Proteomes" id="UP001168821">
    <property type="component" value="Unassembled WGS sequence"/>
</dbReference>
<keyword evidence="1" id="KW-0732">Signal</keyword>
<accession>A0AA38I7N1</accession>
<name>A0AA38I7N1_9CUCU</name>
<keyword evidence="3" id="KW-1185">Reference proteome</keyword>
<gene>
    <name evidence="2" type="ORF">Zmor_016608</name>
</gene>
<dbReference type="AlphaFoldDB" id="A0AA38I7N1"/>
<evidence type="ECO:0000313" key="2">
    <source>
        <dbReference type="EMBL" id="KAJ3650515.1"/>
    </source>
</evidence>
<evidence type="ECO:0000313" key="3">
    <source>
        <dbReference type="Proteomes" id="UP001168821"/>
    </source>
</evidence>
<organism evidence="2 3">
    <name type="scientific">Zophobas morio</name>
    <dbReference type="NCBI Taxonomy" id="2755281"/>
    <lineage>
        <taxon>Eukaryota</taxon>
        <taxon>Metazoa</taxon>
        <taxon>Ecdysozoa</taxon>
        <taxon>Arthropoda</taxon>
        <taxon>Hexapoda</taxon>
        <taxon>Insecta</taxon>
        <taxon>Pterygota</taxon>
        <taxon>Neoptera</taxon>
        <taxon>Endopterygota</taxon>
        <taxon>Coleoptera</taxon>
        <taxon>Polyphaga</taxon>
        <taxon>Cucujiformia</taxon>
        <taxon>Tenebrionidae</taxon>
        <taxon>Zophobas</taxon>
    </lineage>
</organism>
<sequence>MKAIVALLFTIGIVEVSYGVRVCNITCEPKDEFLGEETTEWNDFMNDLVFNTFQPRTLPCRNSDGMATIDYNSDLIWDLRFRIYSSRANEQKKTLNDCYCDITDCESVELRQCLAEVRTEMKAEVMSVMAVEVGVALLQLSSTC</sequence>
<feature type="signal peptide" evidence="1">
    <location>
        <begin position="1"/>
        <end position="19"/>
    </location>
</feature>
<reference evidence="2" key="1">
    <citation type="journal article" date="2023" name="G3 (Bethesda)">
        <title>Whole genome assemblies of Zophobas morio and Tenebrio molitor.</title>
        <authorList>
            <person name="Kaur S."/>
            <person name="Stinson S.A."/>
            <person name="diCenzo G.C."/>
        </authorList>
    </citation>
    <scope>NUCLEOTIDE SEQUENCE</scope>
    <source>
        <strain evidence="2">QUZm001</strain>
    </source>
</reference>
<comment type="caution">
    <text evidence="2">The sequence shown here is derived from an EMBL/GenBank/DDBJ whole genome shotgun (WGS) entry which is preliminary data.</text>
</comment>
<evidence type="ECO:0000256" key="1">
    <source>
        <dbReference type="SAM" id="SignalP"/>
    </source>
</evidence>
<feature type="chain" id="PRO_5041415129" evidence="1">
    <location>
        <begin position="20"/>
        <end position="144"/>
    </location>
</feature>
<dbReference type="EMBL" id="JALNTZ010000005">
    <property type="protein sequence ID" value="KAJ3650515.1"/>
    <property type="molecule type" value="Genomic_DNA"/>
</dbReference>
<proteinExistence type="predicted"/>
<protein>
    <submittedName>
        <fullName evidence="2">Uncharacterized protein</fullName>
    </submittedName>
</protein>